<dbReference type="RefSeq" id="WP_150418326.1">
    <property type="nucleotide sequence ID" value="NZ_VYRZ01000001.1"/>
</dbReference>
<keyword evidence="4" id="KW-0813">Transport</keyword>
<dbReference type="OrthoDB" id="9804960at2"/>
<comment type="caution">
    <text evidence="8">The sequence shown here is derived from an EMBL/GenBank/DDBJ whole genome shotgun (WGS) entry which is preliminary data.</text>
</comment>
<dbReference type="GO" id="GO:0005829">
    <property type="term" value="C:cytosol"/>
    <property type="evidence" value="ECO:0007669"/>
    <property type="project" value="TreeGrafter"/>
</dbReference>
<feature type="domain" description="Electron transfer flavoprotein alpha/beta-subunit N-terminal" evidence="7">
    <location>
        <begin position="23"/>
        <end position="213"/>
    </location>
</feature>
<keyword evidence="5" id="KW-0249">Electron transport</keyword>
<comment type="subunit">
    <text evidence="3">Heterodimer of an alpha and a beta subunit.</text>
</comment>
<dbReference type="EMBL" id="VYRZ01000001">
    <property type="protein sequence ID" value="KAA9089695.1"/>
    <property type="molecule type" value="Genomic_DNA"/>
</dbReference>
<comment type="function">
    <text evidence="6">The electron transfer flavoprotein serves as a specific electron acceptor for other dehydrogenases. It transfers the electrons to the main respiratory chain via ETF-ubiquinone oxidoreductase (ETF dehydrogenase).</text>
</comment>
<evidence type="ECO:0000313" key="9">
    <source>
        <dbReference type="Proteomes" id="UP000327039"/>
    </source>
</evidence>
<evidence type="ECO:0000256" key="3">
    <source>
        <dbReference type="ARBA" id="ARBA00011355"/>
    </source>
</evidence>
<evidence type="ECO:0000256" key="5">
    <source>
        <dbReference type="ARBA" id="ARBA00022982"/>
    </source>
</evidence>
<dbReference type="PANTHER" id="PTHR21294">
    <property type="entry name" value="ELECTRON TRANSFER FLAVOPROTEIN BETA-SUBUNIT"/>
    <property type="match status" value="1"/>
</dbReference>
<reference evidence="9" key="1">
    <citation type="submission" date="2019-09" db="EMBL/GenBank/DDBJ databases">
        <title>Mumia zhuanghuii sp. nov. isolated from the intestinal contents of plateau pika (Ochotona curzoniae) in the Qinghai-Tibet plateau of China.</title>
        <authorList>
            <person name="Tian Z."/>
        </authorList>
    </citation>
    <scope>NUCLEOTIDE SEQUENCE [LARGE SCALE GENOMIC DNA]</scope>
    <source>
        <strain evidence="9">DSM 25564</strain>
    </source>
</reference>
<keyword evidence="9" id="KW-1185">Reference proteome</keyword>
<name>A0A5J5IY04_9MICO</name>
<dbReference type="InterPro" id="IPR014730">
    <property type="entry name" value="ETF_a/b_N"/>
</dbReference>
<dbReference type="Gene3D" id="3.40.50.620">
    <property type="entry name" value="HUPs"/>
    <property type="match status" value="1"/>
</dbReference>
<dbReference type="InterPro" id="IPR014729">
    <property type="entry name" value="Rossmann-like_a/b/a_fold"/>
</dbReference>
<dbReference type="InterPro" id="IPR012255">
    <property type="entry name" value="ETF_b"/>
</dbReference>
<dbReference type="SUPFAM" id="SSF52402">
    <property type="entry name" value="Adenine nucleotide alpha hydrolases-like"/>
    <property type="match status" value="1"/>
</dbReference>
<organism evidence="8 9">
    <name type="scientific">Microbacterium radiodurans</name>
    <dbReference type="NCBI Taxonomy" id="661398"/>
    <lineage>
        <taxon>Bacteria</taxon>
        <taxon>Bacillati</taxon>
        <taxon>Actinomycetota</taxon>
        <taxon>Actinomycetes</taxon>
        <taxon>Micrococcales</taxon>
        <taxon>Microbacteriaceae</taxon>
        <taxon>Microbacterium</taxon>
    </lineage>
</organism>
<dbReference type="AlphaFoldDB" id="A0A5J5IY04"/>
<evidence type="ECO:0000256" key="6">
    <source>
        <dbReference type="ARBA" id="ARBA00025649"/>
    </source>
</evidence>
<dbReference type="Pfam" id="PF01012">
    <property type="entry name" value="ETF"/>
    <property type="match status" value="1"/>
</dbReference>
<evidence type="ECO:0000256" key="1">
    <source>
        <dbReference type="ARBA" id="ARBA00001974"/>
    </source>
</evidence>
<protein>
    <submittedName>
        <fullName evidence="8">Electron transfer flavoprotein subunit beta/FixA family protein</fullName>
    </submittedName>
</protein>
<dbReference type="PIRSF" id="PIRSF000090">
    <property type="entry name" value="Beta-ETF"/>
    <property type="match status" value="1"/>
</dbReference>
<comment type="cofactor">
    <cofactor evidence="1">
        <name>FAD</name>
        <dbReference type="ChEBI" id="CHEBI:57692"/>
    </cofactor>
</comment>
<evidence type="ECO:0000313" key="8">
    <source>
        <dbReference type="EMBL" id="KAA9089695.1"/>
    </source>
</evidence>
<evidence type="ECO:0000256" key="2">
    <source>
        <dbReference type="ARBA" id="ARBA00007557"/>
    </source>
</evidence>
<dbReference type="PANTHER" id="PTHR21294:SF8">
    <property type="entry name" value="ELECTRON TRANSFER FLAVOPROTEIN SUBUNIT BETA"/>
    <property type="match status" value="1"/>
</dbReference>
<dbReference type="GO" id="GO:0009055">
    <property type="term" value="F:electron transfer activity"/>
    <property type="evidence" value="ECO:0007669"/>
    <property type="project" value="InterPro"/>
</dbReference>
<proteinExistence type="inferred from homology"/>
<accession>A0A5J5IY04</accession>
<comment type="similarity">
    <text evidence="2">Belongs to the ETF beta-subunit/FixA family.</text>
</comment>
<sequence>MKIAVLTKEVPDTWGDRTLDLETGLIVRGAGERVLDEICERALELAMSHADANEGTEVVVVMMAPAEAAASVRRALALGASSAVHIVDPELVGADLGLTAEVLAAAVRRVGADLVITGDRSTDGGGGVLAAMLAEHLRMPHLTGLSSVTISDGEVSGTRITDASTALLSATLPAVVSVTEALPDARMASFKNIIAAKKKLYETVSVAELGVSVDPGASAYAIVTAAAAAPPRAAGTTITDEGDAGIRLAQYLIENRLA</sequence>
<dbReference type="Proteomes" id="UP000327039">
    <property type="component" value="Unassembled WGS sequence"/>
</dbReference>
<dbReference type="SMART" id="SM00893">
    <property type="entry name" value="ETF"/>
    <property type="match status" value="1"/>
</dbReference>
<gene>
    <name evidence="8" type="ORF">F6B42_04310</name>
</gene>
<evidence type="ECO:0000256" key="4">
    <source>
        <dbReference type="ARBA" id="ARBA00022448"/>
    </source>
</evidence>
<evidence type="ECO:0000259" key="7">
    <source>
        <dbReference type="SMART" id="SM00893"/>
    </source>
</evidence>